<evidence type="ECO:0000313" key="3">
    <source>
        <dbReference type="Proteomes" id="UP000035050"/>
    </source>
</evidence>
<dbReference type="PIRSF" id="PIRSF009320">
    <property type="entry name" value="Nuc_binding_HP_1000"/>
    <property type="match status" value="1"/>
</dbReference>
<dbReference type="SUPFAM" id="SSF52540">
    <property type="entry name" value="P-loop containing nucleoside triphosphate hydrolases"/>
    <property type="match status" value="1"/>
</dbReference>
<dbReference type="PANTHER" id="PTHR13696">
    <property type="entry name" value="P-LOOP CONTAINING NUCLEOSIDE TRIPHOSPHATE HYDROLASE"/>
    <property type="match status" value="1"/>
</dbReference>
<dbReference type="InterPro" id="IPR050678">
    <property type="entry name" value="DNA_Partitioning_ATPase"/>
</dbReference>
<protein>
    <submittedName>
        <fullName evidence="2">Cobyrinic acid a,c-diamide synthase</fullName>
    </submittedName>
</protein>
<dbReference type="InterPro" id="IPR025669">
    <property type="entry name" value="AAA_dom"/>
</dbReference>
<gene>
    <name evidence="2" type="ORF">MB84_28665</name>
</gene>
<keyword evidence="3" id="KW-1185">Reference proteome</keyword>
<reference evidence="2" key="1">
    <citation type="submission" date="2016-06" db="EMBL/GenBank/DDBJ databases">
        <title>Pandoraea oxalativorans DSM 23570 Genome Sequencing.</title>
        <authorList>
            <person name="Ee R."/>
            <person name="Lim Y.-L."/>
            <person name="Yong D."/>
            <person name="Yin W.-F."/>
            <person name="Chan K.-G."/>
        </authorList>
    </citation>
    <scope>NUCLEOTIDE SEQUENCE</scope>
    <source>
        <strain evidence="2">DSM 23570</strain>
        <plasmid evidence="2">pPO70-1</plasmid>
    </source>
</reference>
<accession>A0A0G3IDS7</accession>
<dbReference type="RefSeq" id="WP_052654317.1">
    <property type="nucleotide sequence ID" value="NZ_CP011518.2"/>
</dbReference>
<geneLocation type="plasmid" evidence="2 3">
    <name>pPO70-1</name>
</geneLocation>
<dbReference type="InterPro" id="IPR027417">
    <property type="entry name" value="P-loop_NTPase"/>
</dbReference>
<dbReference type="PATRIC" id="fig|573737.6.peg.5675"/>
<feature type="domain" description="AAA" evidence="1">
    <location>
        <begin position="3"/>
        <end position="75"/>
    </location>
</feature>
<organism evidence="2 3">
    <name type="scientific">Pandoraea oxalativorans</name>
    <dbReference type="NCBI Taxonomy" id="573737"/>
    <lineage>
        <taxon>Bacteria</taxon>
        <taxon>Pseudomonadati</taxon>
        <taxon>Pseudomonadota</taxon>
        <taxon>Betaproteobacteria</taxon>
        <taxon>Burkholderiales</taxon>
        <taxon>Burkholderiaceae</taxon>
        <taxon>Pandoraea</taxon>
    </lineage>
</organism>
<dbReference type="KEGG" id="pox:MB84_28665"/>
<proteinExistence type="predicted"/>
<dbReference type="EMBL" id="CP011518">
    <property type="protein sequence ID" value="AKK24773.1"/>
    <property type="molecule type" value="Genomic_DNA"/>
</dbReference>
<dbReference type="Pfam" id="PF13614">
    <property type="entry name" value="AAA_31"/>
    <property type="match status" value="1"/>
</dbReference>
<dbReference type="CDD" id="cd02042">
    <property type="entry name" value="ParAB_family"/>
    <property type="match status" value="1"/>
</dbReference>
<dbReference type="PANTHER" id="PTHR13696:SF99">
    <property type="entry name" value="COBYRINIC ACID AC-DIAMIDE SYNTHASE"/>
    <property type="match status" value="1"/>
</dbReference>
<dbReference type="OrthoDB" id="69313at2"/>
<evidence type="ECO:0000313" key="2">
    <source>
        <dbReference type="EMBL" id="AKK24773.1"/>
    </source>
</evidence>
<dbReference type="Gene3D" id="3.40.50.300">
    <property type="entry name" value="P-loop containing nucleotide triphosphate hydrolases"/>
    <property type="match status" value="1"/>
</dbReference>
<dbReference type="Proteomes" id="UP000035050">
    <property type="component" value="Plasmid pPO70-1"/>
</dbReference>
<sequence length="216" mass="23091">MSAKIIAVFNQKGGAGKTTIAVNVAGTLGNRGHKVMIVDLDPQGTASIWTTLNEEKAFPARINNLVQARQIHREIEQHIDAYDFIVIDCPPAAESAAPSVALLIADLGIVPVGASGGNLWATEKVKQLVEQARASGNEALIVRSVANMDQNVAIVRQIFDALEKDEELKPFETRLGLRAAYKEAEVMGVVVGEVPRARAAAKEMDALVNEIVACLA</sequence>
<keyword evidence="2" id="KW-0614">Plasmid</keyword>
<evidence type="ECO:0000259" key="1">
    <source>
        <dbReference type="Pfam" id="PF13614"/>
    </source>
</evidence>
<dbReference type="AlphaFoldDB" id="A0A0G3IDS7"/>
<name>A0A0G3IDS7_9BURK</name>